<evidence type="ECO:0000256" key="6">
    <source>
        <dbReference type="ARBA" id="ARBA00022692"/>
    </source>
</evidence>
<dbReference type="InterPro" id="IPR051045">
    <property type="entry name" value="TonB-dependent_transducer"/>
</dbReference>
<evidence type="ECO:0000313" key="12">
    <source>
        <dbReference type="Proteomes" id="UP001165296"/>
    </source>
</evidence>
<comment type="subcellular location">
    <subcellularLocation>
        <location evidence="1">Cell inner membrane</location>
        <topology evidence="1">Single-pass membrane protein</topology>
        <orientation evidence="1">Periplasmic side</orientation>
    </subcellularLocation>
</comment>
<feature type="domain" description="TonB C-terminal" evidence="10">
    <location>
        <begin position="188"/>
        <end position="250"/>
    </location>
</feature>
<evidence type="ECO:0000313" key="11">
    <source>
        <dbReference type="EMBL" id="MCB2406597.1"/>
    </source>
</evidence>
<keyword evidence="12" id="KW-1185">Reference proteome</keyword>
<keyword evidence="8" id="KW-1133">Transmembrane helix</keyword>
<keyword evidence="4" id="KW-1003">Cell membrane</keyword>
<evidence type="ECO:0000256" key="7">
    <source>
        <dbReference type="ARBA" id="ARBA00022927"/>
    </source>
</evidence>
<comment type="similarity">
    <text evidence="2">Belongs to the TonB family.</text>
</comment>
<gene>
    <name evidence="11" type="ORF">LGH74_01285</name>
</gene>
<name>A0ABS8AKH5_9BACT</name>
<dbReference type="EMBL" id="JAJADR010000001">
    <property type="protein sequence ID" value="MCB2406597.1"/>
    <property type="molecule type" value="Genomic_DNA"/>
</dbReference>
<dbReference type="InterPro" id="IPR037682">
    <property type="entry name" value="TonB_C"/>
</dbReference>
<evidence type="ECO:0000259" key="10">
    <source>
        <dbReference type="Pfam" id="PF03544"/>
    </source>
</evidence>
<dbReference type="Proteomes" id="UP001165296">
    <property type="component" value="Unassembled WGS sequence"/>
</dbReference>
<protein>
    <submittedName>
        <fullName evidence="11">Energy transducer TonB</fullName>
    </submittedName>
</protein>
<evidence type="ECO:0000256" key="2">
    <source>
        <dbReference type="ARBA" id="ARBA00006555"/>
    </source>
</evidence>
<dbReference type="NCBIfam" id="TIGR01352">
    <property type="entry name" value="tonB_Cterm"/>
    <property type="match status" value="1"/>
</dbReference>
<organism evidence="11 12">
    <name type="scientific">Hymenobacter lucidus</name>
    <dbReference type="NCBI Taxonomy" id="2880930"/>
    <lineage>
        <taxon>Bacteria</taxon>
        <taxon>Pseudomonadati</taxon>
        <taxon>Bacteroidota</taxon>
        <taxon>Cytophagia</taxon>
        <taxon>Cytophagales</taxon>
        <taxon>Hymenobacteraceae</taxon>
        <taxon>Hymenobacter</taxon>
    </lineage>
</organism>
<dbReference type="Gene3D" id="3.30.1150.10">
    <property type="match status" value="1"/>
</dbReference>
<sequence length="265" mass="28811">MLDLPILNVRLSPCHEGWQQMTPTEQGRHCQSCNRTVVDFTAATQADLEAARAASADGRLCGRFREAQLAPAQVQLRPKLRRFVVALVLVCGLGLSSGEAWAQLQKAELNTRFKPATELQLKTPEELSPVSLTDDAKPLLAPAAALPEPKERMVFGGVEQMPQYPGGMNSLLTYIGQNTRYPDGVMASGKVFVSFLVTKTGAVTNARVVRGVAPALDAEALRVVSQMSNWQPGTQNNLPVDCAYTLPITFSREPDAAPEKRKGKR</sequence>
<keyword evidence="6" id="KW-0812">Transmembrane</keyword>
<keyword evidence="7" id="KW-0653">Protein transport</keyword>
<keyword evidence="5" id="KW-0997">Cell inner membrane</keyword>
<dbReference type="Pfam" id="PF03544">
    <property type="entry name" value="TonB_C"/>
    <property type="match status" value="1"/>
</dbReference>
<evidence type="ECO:0000256" key="1">
    <source>
        <dbReference type="ARBA" id="ARBA00004383"/>
    </source>
</evidence>
<evidence type="ECO:0000256" key="9">
    <source>
        <dbReference type="ARBA" id="ARBA00023136"/>
    </source>
</evidence>
<keyword evidence="3" id="KW-0813">Transport</keyword>
<keyword evidence="9" id="KW-0472">Membrane</keyword>
<dbReference type="PANTHER" id="PTHR33446:SF2">
    <property type="entry name" value="PROTEIN TONB"/>
    <property type="match status" value="1"/>
</dbReference>
<evidence type="ECO:0000256" key="3">
    <source>
        <dbReference type="ARBA" id="ARBA00022448"/>
    </source>
</evidence>
<evidence type="ECO:0000256" key="8">
    <source>
        <dbReference type="ARBA" id="ARBA00022989"/>
    </source>
</evidence>
<reference evidence="11" key="1">
    <citation type="submission" date="2021-10" db="EMBL/GenBank/DDBJ databases">
        <authorList>
            <person name="Dean J.D."/>
            <person name="Kim M.K."/>
            <person name="Newey C.N."/>
            <person name="Stoker T.S."/>
            <person name="Thompson D.W."/>
            <person name="Grose J.H."/>
        </authorList>
    </citation>
    <scope>NUCLEOTIDE SEQUENCE</scope>
    <source>
        <strain evidence="11">BT178</strain>
    </source>
</reference>
<evidence type="ECO:0000256" key="4">
    <source>
        <dbReference type="ARBA" id="ARBA00022475"/>
    </source>
</evidence>
<dbReference type="RefSeq" id="WP_226170689.1">
    <property type="nucleotide sequence ID" value="NZ_JAJADR010000001.1"/>
</dbReference>
<dbReference type="SUPFAM" id="SSF74653">
    <property type="entry name" value="TolA/TonB C-terminal domain"/>
    <property type="match status" value="1"/>
</dbReference>
<evidence type="ECO:0000256" key="5">
    <source>
        <dbReference type="ARBA" id="ARBA00022519"/>
    </source>
</evidence>
<accession>A0ABS8AKH5</accession>
<comment type="caution">
    <text evidence="11">The sequence shown here is derived from an EMBL/GenBank/DDBJ whole genome shotgun (WGS) entry which is preliminary data.</text>
</comment>
<proteinExistence type="inferred from homology"/>
<dbReference type="PANTHER" id="PTHR33446">
    <property type="entry name" value="PROTEIN TONB-RELATED"/>
    <property type="match status" value="1"/>
</dbReference>
<dbReference type="InterPro" id="IPR006260">
    <property type="entry name" value="TonB/TolA_C"/>
</dbReference>